<organism evidence="2 3">
    <name type="scientific">Marvinbryantia formatexigens DSM 14469</name>
    <dbReference type="NCBI Taxonomy" id="478749"/>
    <lineage>
        <taxon>Bacteria</taxon>
        <taxon>Bacillati</taxon>
        <taxon>Bacillota</taxon>
        <taxon>Clostridia</taxon>
        <taxon>Lachnospirales</taxon>
        <taxon>Lachnospiraceae</taxon>
        <taxon>Marvinbryantia</taxon>
    </lineage>
</organism>
<dbReference type="Proteomes" id="UP000005561">
    <property type="component" value="Unassembled WGS sequence"/>
</dbReference>
<protein>
    <submittedName>
        <fullName evidence="2">Uncharacterized protein</fullName>
    </submittedName>
</protein>
<evidence type="ECO:0000313" key="2">
    <source>
        <dbReference type="EMBL" id="EET61170.1"/>
    </source>
</evidence>
<name>C6LDW6_9FIRM</name>
<dbReference type="AlphaFoldDB" id="C6LDW6"/>
<gene>
    <name evidence="2" type="ORF">BRYFOR_06815</name>
</gene>
<evidence type="ECO:0000256" key="1">
    <source>
        <dbReference type="SAM" id="MobiDB-lite"/>
    </source>
</evidence>
<feature type="compositionally biased region" description="Acidic residues" evidence="1">
    <location>
        <begin position="214"/>
        <end position="233"/>
    </location>
</feature>
<dbReference type="EMBL" id="ACCL02000007">
    <property type="protein sequence ID" value="EET61170.1"/>
    <property type="molecule type" value="Genomic_DNA"/>
</dbReference>
<dbReference type="PROSITE" id="PS51257">
    <property type="entry name" value="PROKAR_LIPOPROTEIN"/>
    <property type="match status" value="1"/>
</dbReference>
<evidence type="ECO:0000313" key="3">
    <source>
        <dbReference type="Proteomes" id="UP000005561"/>
    </source>
</evidence>
<accession>C6LDW6</accession>
<dbReference type="STRING" id="168384.SAMN05660368_01130"/>
<feature type="region of interest" description="Disordered" evidence="1">
    <location>
        <begin position="213"/>
        <end position="233"/>
    </location>
</feature>
<keyword evidence="3" id="KW-1185">Reference proteome</keyword>
<sequence>MIIRTISGGRKMKKAMAVILTGVVTLGLVGCGSGSESGNKDTAKKTMAETYTISFNQNNGNTVDMPAYQFLGGDLSGMINYEGRLYTDITLELSGDGTYELTSDAYTGSNGERIEVGAGDGIGIVCIVSAEGTYEDNGDGTVTVSAAEHATFKLETDTYSKEIVSNAGLAAVEGEDSGEYDSDDTPGILDWIPETVFTLGENGEIVTYVKAGETEETSEADTAAEEETAIASD</sequence>
<proteinExistence type="predicted"/>
<reference evidence="2" key="1">
    <citation type="submission" date="2009-07" db="EMBL/GenBank/DDBJ databases">
        <authorList>
            <person name="Weinstock G."/>
            <person name="Sodergren E."/>
            <person name="Clifton S."/>
            <person name="Fulton L."/>
            <person name="Fulton B."/>
            <person name="Courtney L."/>
            <person name="Fronick C."/>
            <person name="Harrison M."/>
            <person name="Strong C."/>
            <person name="Farmer C."/>
            <person name="Delahaunty K."/>
            <person name="Markovic C."/>
            <person name="Hall O."/>
            <person name="Minx P."/>
            <person name="Tomlinson C."/>
            <person name="Mitreva M."/>
            <person name="Nelson J."/>
            <person name="Hou S."/>
            <person name="Wollam A."/>
            <person name="Pepin K.H."/>
            <person name="Johnson M."/>
            <person name="Bhonagiri V."/>
            <person name="Nash W.E."/>
            <person name="Warren W."/>
            <person name="Chinwalla A."/>
            <person name="Mardis E.R."/>
            <person name="Wilson R.K."/>
        </authorList>
    </citation>
    <scope>NUCLEOTIDE SEQUENCE [LARGE SCALE GENOMIC DNA]</scope>
    <source>
        <strain evidence="2">DSM 14469</strain>
    </source>
</reference>
<comment type="caution">
    <text evidence="2">The sequence shown here is derived from an EMBL/GenBank/DDBJ whole genome shotgun (WGS) entry which is preliminary data.</text>
</comment>